<dbReference type="GO" id="GO:0006357">
    <property type="term" value="P:regulation of transcription by RNA polymerase II"/>
    <property type="evidence" value="ECO:0007669"/>
    <property type="project" value="EnsemblFungi"/>
</dbReference>
<evidence type="ECO:0000256" key="1">
    <source>
        <dbReference type="ARBA" id="ARBA00022741"/>
    </source>
</evidence>
<dbReference type="InterPro" id="IPR003593">
    <property type="entry name" value="AAA+_ATPase"/>
</dbReference>
<dbReference type="AlphaFoldDB" id="A0A194XJ61"/>
<evidence type="ECO:0000313" key="4">
    <source>
        <dbReference type="EMBL" id="KUJ20164.1"/>
    </source>
</evidence>
<evidence type="ECO:0000313" key="5">
    <source>
        <dbReference type="Proteomes" id="UP000070700"/>
    </source>
</evidence>
<dbReference type="RefSeq" id="XP_018074519.1">
    <property type="nucleotide sequence ID" value="XM_018214606.1"/>
</dbReference>
<dbReference type="SMART" id="SM00382">
    <property type="entry name" value="AAA"/>
    <property type="match status" value="1"/>
</dbReference>
<dbReference type="InterPro" id="IPR027417">
    <property type="entry name" value="P-loop_NTPase"/>
</dbReference>
<evidence type="ECO:0000256" key="2">
    <source>
        <dbReference type="ARBA" id="ARBA00022840"/>
    </source>
</evidence>
<dbReference type="FunCoup" id="A0A194XJ61">
    <property type="interactions" value="450"/>
</dbReference>
<organism evidence="4 5">
    <name type="scientific">Mollisia scopiformis</name>
    <name type="common">Conifer needle endophyte fungus</name>
    <name type="synonym">Phialocephala scopiformis</name>
    <dbReference type="NCBI Taxonomy" id="149040"/>
    <lineage>
        <taxon>Eukaryota</taxon>
        <taxon>Fungi</taxon>
        <taxon>Dikarya</taxon>
        <taxon>Ascomycota</taxon>
        <taxon>Pezizomycotina</taxon>
        <taxon>Leotiomycetes</taxon>
        <taxon>Helotiales</taxon>
        <taxon>Mollisiaceae</taxon>
        <taxon>Mollisia</taxon>
    </lineage>
</organism>
<feature type="domain" description="ABC transporter" evidence="3">
    <location>
        <begin position="19"/>
        <end position="244"/>
    </location>
</feature>
<protein>
    <submittedName>
        <fullName evidence="4">ABC transporter</fullName>
    </submittedName>
</protein>
<dbReference type="PROSITE" id="PS50893">
    <property type="entry name" value="ABC_TRANSPORTER_2"/>
    <property type="match status" value="1"/>
</dbReference>
<dbReference type="SUPFAM" id="SSF52540">
    <property type="entry name" value="P-loop containing nucleoside triphosphate hydrolases"/>
    <property type="match status" value="1"/>
</dbReference>
<evidence type="ECO:0000259" key="3">
    <source>
        <dbReference type="PROSITE" id="PS50893"/>
    </source>
</evidence>
<dbReference type="EMBL" id="KQ947410">
    <property type="protein sequence ID" value="KUJ20164.1"/>
    <property type="molecule type" value="Genomic_DNA"/>
</dbReference>
<accession>A0A194XJ61</accession>
<dbReference type="GeneID" id="28824332"/>
<sequence length="296" mass="32677">MSTTTHTTEEIDQTKAPSIHLTNLSYTFPSTHSGLSNLTLSLPPKSRTLLIGANGAGKTTLLRLLSGKRLAPSNTISIGGLDPFKDGLEGVTYLGLEWVLNPIVRTDIGVKELLKSVGGDHYPDRKDELVRVLDIDLDWRMHAVSDGERRRVQLAMGLIRPWRILLLDEITVDLDLLSRSNFLAFLKKETETRECTIVYATHILDNLAEWPTHLVHMSLGKVKEWGEIEGFELGEKGYGKTGNSRLGELVLGWLKDDLRERGPRNKGTTSEGTAYLTGGLGGYGAEDAIKAGKRTF</sequence>
<name>A0A194XJ61_MOLSC</name>
<dbReference type="Proteomes" id="UP000070700">
    <property type="component" value="Unassembled WGS sequence"/>
</dbReference>
<dbReference type="PANTHER" id="PTHR43158:SF2">
    <property type="entry name" value="SKFA PEPTIDE EXPORT ATP-BINDING PROTEIN SKFE"/>
    <property type="match status" value="1"/>
</dbReference>
<dbReference type="Pfam" id="PF00005">
    <property type="entry name" value="ABC_tran"/>
    <property type="match status" value="1"/>
</dbReference>
<keyword evidence="2" id="KW-0067">ATP-binding</keyword>
<keyword evidence="5" id="KW-1185">Reference proteome</keyword>
<dbReference type="KEGG" id="psco:LY89DRAFT_682941"/>
<dbReference type="FunFam" id="3.40.50.300:FF:001332">
    <property type="entry name" value="Similar to ABC transporter"/>
    <property type="match status" value="1"/>
</dbReference>
<dbReference type="CDD" id="cd00267">
    <property type="entry name" value="ABC_ATPase"/>
    <property type="match status" value="1"/>
</dbReference>
<dbReference type="InterPro" id="IPR003439">
    <property type="entry name" value="ABC_transporter-like_ATP-bd"/>
</dbReference>
<reference evidence="4 5" key="1">
    <citation type="submission" date="2015-10" db="EMBL/GenBank/DDBJ databases">
        <title>Full genome of DAOMC 229536 Phialocephala scopiformis, a fungal endophyte of spruce producing the potent anti-insectan compound rugulosin.</title>
        <authorList>
            <consortium name="DOE Joint Genome Institute"/>
            <person name="Walker A.K."/>
            <person name="Frasz S.L."/>
            <person name="Seifert K.A."/>
            <person name="Miller J.D."/>
            <person name="Mondo S.J."/>
            <person name="Labutti K."/>
            <person name="Lipzen A."/>
            <person name="Dockter R."/>
            <person name="Kennedy M."/>
            <person name="Grigoriev I.V."/>
            <person name="Spatafora J.W."/>
        </authorList>
    </citation>
    <scope>NUCLEOTIDE SEQUENCE [LARGE SCALE GENOMIC DNA]</scope>
    <source>
        <strain evidence="4 5">CBS 120377</strain>
    </source>
</reference>
<keyword evidence="1" id="KW-0547">Nucleotide-binding</keyword>
<dbReference type="OrthoDB" id="6512918at2759"/>
<dbReference type="PANTHER" id="PTHR43158">
    <property type="entry name" value="SKFA PEPTIDE EXPORT ATP-BINDING PROTEIN SKFE"/>
    <property type="match status" value="1"/>
</dbReference>
<dbReference type="GO" id="GO:0016887">
    <property type="term" value="F:ATP hydrolysis activity"/>
    <property type="evidence" value="ECO:0007669"/>
    <property type="project" value="InterPro"/>
</dbReference>
<dbReference type="STRING" id="149040.A0A194XJ61"/>
<proteinExistence type="predicted"/>
<gene>
    <name evidence="4" type="ORF">LY89DRAFT_682941</name>
</gene>
<dbReference type="Gene3D" id="3.40.50.300">
    <property type="entry name" value="P-loop containing nucleotide triphosphate hydrolases"/>
    <property type="match status" value="1"/>
</dbReference>
<dbReference type="GO" id="GO:0005524">
    <property type="term" value="F:ATP binding"/>
    <property type="evidence" value="ECO:0007669"/>
    <property type="project" value="UniProtKB-KW"/>
</dbReference>
<dbReference type="GO" id="GO:0030014">
    <property type="term" value="C:CCR4-NOT complex"/>
    <property type="evidence" value="ECO:0007669"/>
    <property type="project" value="EnsemblFungi"/>
</dbReference>
<dbReference type="InParanoid" id="A0A194XJ61"/>